<reference evidence="1" key="3">
    <citation type="submission" date="2018-07" db="EMBL/GenBank/DDBJ databases">
        <title>WGS assembly of Glycine max.</title>
        <authorList>
            <person name="Schmutz J."/>
            <person name="Cannon S."/>
            <person name="Schlueter J."/>
            <person name="Ma J."/>
            <person name="Mitros T."/>
            <person name="Nelson W."/>
            <person name="Hyten D."/>
            <person name="Song Q."/>
            <person name="Thelen J."/>
            <person name="Cheng J."/>
            <person name="Xu D."/>
            <person name="Hellsten U."/>
            <person name="May G."/>
            <person name="Yu Y."/>
            <person name="Sakurai T."/>
            <person name="Umezawa T."/>
            <person name="Bhattacharyya M."/>
            <person name="Sandhu D."/>
            <person name="Valliyodan B."/>
            <person name="Lindquist E."/>
            <person name="Peto M."/>
            <person name="Grant D."/>
            <person name="Shu S."/>
            <person name="Goodstein D."/>
            <person name="Barry K."/>
            <person name="Futrell-Griggs M."/>
            <person name="Abernathy B."/>
            <person name="Du J."/>
            <person name="Tian Z."/>
            <person name="Zhu L."/>
            <person name="Gill N."/>
            <person name="Joshi T."/>
            <person name="Libault M."/>
            <person name="Sethuraman A."/>
            <person name="Zhang X."/>
            <person name="Shinozaki K."/>
            <person name="Nguyen H."/>
            <person name="Wing R."/>
            <person name="Cregan P."/>
            <person name="Specht J."/>
            <person name="Grimwood J."/>
            <person name="Rokhsar D."/>
            <person name="Stacey G."/>
            <person name="Shoemaker R."/>
            <person name="Jackson S."/>
        </authorList>
    </citation>
    <scope>NUCLEOTIDE SEQUENCE</scope>
    <source>
        <tissue evidence="1">Callus</tissue>
    </source>
</reference>
<accession>A0A0R0L816</accession>
<evidence type="ECO:0000313" key="1">
    <source>
        <dbReference type="EMBL" id="KRH71940.1"/>
    </source>
</evidence>
<evidence type="ECO:0000313" key="3">
    <source>
        <dbReference type="Proteomes" id="UP000008827"/>
    </source>
</evidence>
<sequence>MGTYQKDNQVPGCVSESHEIGYSTTGYLRKENIHFRTSHNLVFNIINLNNQVFILLCAHRPHYLFVVVNDNYITTAFSS</sequence>
<dbReference type="EMBL" id="CM000835">
    <property type="protein sequence ID" value="KRH71940.1"/>
    <property type="molecule type" value="Genomic_DNA"/>
</dbReference>
<dbReference type="InParanoid" id="A0A0R0L816"/>
<organism evidence="1">
    <name type="scientific">Glycine max</name>
    <name type="common">Soybean</name>
    <name type="synonym">Glycine hispida</name>
    <dbReference type="NCBI Taxonomy" id="3847"/>
    <lineage>
        <taxon>Eukaryota</taxon>
        <taxon>Viridiplantae</taxon>
        <taxon>Streptophyta</taxon>
        <taxon>Embryophyta</taxon>
        <taxon>Tracheophyta</taxon>
        <taxon>Spermatophyta</taxon>
        <taxon>Magnoliopsida</taxon>
        <taxon>eudicotyledons</taxon>
        <taxon>Gunneridae</taxon>
        <taxon>Pentapetalae</taxon>
        <taxon>rosids</taxon>
        <taxon>fabids</taxon>
        <taxon>Fabales</taxon>
        <taxon>Fabaceae</taxon>
        <taxon>Papilionoideae</taxon>
        <taxon>50 kb inversion clade</taxon>
        <taxon>NPAAA clade</taxon>
        <taxon>indigoferoid/millettioid clade</taxon>
        <taxon>Phaseoleae</taxon>
        <taxon>Glycine</taxon>
        <taxon>Glycine subgen. Soja</taxon>
    </lineage>
</organism>
<dbReference type="AlphaFoldDB" id="A0A0R0L816"/>
<proteinExistence type="predicted"/>
<gene>
    <name evidence="1" type="ORF">GLYMA_02G179800</name>
</gene>
<name>A0A0R0L816_SOYBN</name>
<keyword evidence="3" id="KW-1185">Reference proteome</keyword>
<reference evidence="1 2" key="1">
    <citation type="journal article" date="2010" name="Nature">
        <title>Genome sequence of the palaeopolyploid soybean.</title>
        <authorList>
            <person name="Schmutz J."/>
            <person name="Cannon S.B."/>
            <person name="Schlueter J."/>
            <person name="Ma J."/>
            <person name="Mitros T."/>
            <person name="Nelson W."/>
            <person name="Hyten D.L."/>
            <person name="Song Q."/>
            <person name="Thelen J.J."/>
            <person name="Cheng J."/>
            <person name="Xu D."/>
            <person name="Hellsten U."/>
            <person name="May G.D."/>
            <person name="Yu Y."/>
            <person name="Sakurai T."/>
            <person name="Umezawa T."/>
            <person name="Bhattacharyya M.K."/>
            <person name="Sandhu D."/>
            <person name="Valliyodan B."/>
            <person name="Lindquist E."/>
            <person name="Peto M."/>
            <person name="Grant D."/>
            <person name="Shu S."/>
            <person name="Goodstein D."/>
            <person name="Barry K."/>
            <person name="Futrell-Griggs M."/>
            <person name="Abernathy B."/>
            <person name="Du J."/>
            <person name="Tian Z."/>
            <person name="Zhu L."/>
            <person name="Gill N."/>
            <person name="Joshi T."/>
            <person name="Libault M."/>
            <person name="Sethuraman A."/>
            <person name="Zhang X.-C."/>
            <person name="Shinozaki K."/>
            <person name="Nguyen H.T."/>
            <person name="Wing R.A."/>
            <person name="Cregan P."/>
            <person name="Specht J."/>
            <person name="Grimwood J."/>
            <person name="Rokhsar D."/>
            <person name="Stacey G."/>
            <person name="Shoemaker R.C."/>
            <person name="Jackson S.A."/>
        </authorList>
    </citation>
    <scope>NUCLEOTIDE SEQUENCE</scope>
    <source>
        <strain evidence="2">cv. Williams 82</strain>
        <tissue evidence="1">Callus</tissue>
    </source>
</reference>
<dbReference type="Proteomes" id="UP000008827">
    <property type="component" value="Chromosome 2"/>
</dbReference>
<dbReference type="EnsemblPlants" id="KRH71940">
    <property type="protein sequence ID" value="KRH71940"/>
    <property type="gene ID" value="GLYMA_02G179800"/>
</dbReference>
<reference evidence="2" key="2">
    <citation type="submission" date="2018-02" db="UniProtKB">
        <authorList>
            <consortium name="EnsemblPlants"/>
        </authorList>
    </citation>
    <scope>IDENTIFICATION</scope>
    <source>
        <strain evidence="2">Williams 82</strain>
    </source>
</reference>
<evidence type="ECO:0000313" key="2">
    <source>
        <dbReference type="EnsemblPlants" id="KRH71940"/>
    </source>
</evidence>
<protein>
    <submittedName>
        <fullName evidence="1 2">Uncharacterized protein</fullName>
    </submittedName>
</protein>
<dbReference type="Gramene" id="KRH71940">
    <property type="protein sequence ID" value="KRH71940"/>
    <property type="gene ID" value="GLYMA_02G179800"/>
</dbReference>